<accession>C0EII9</accession>
<dbReference type="InterPro" id="IPR050706">
    <property type="entry name" value="Cyclic-di-GMP_PDE-like"/>
</dbReference>
<keyword evidence="1" id="KW-1133">Transmembrane helix</keyword>
<dbReference type="Gene3D" id="3.30.70.270">
    <property type="match status" value="1"/>
</dbReference>
<feature type="transmembrane region" description="Helical" evidence="1">
    <location>
        <begin position="377"/>
        <end position="401"/>
    </location>
</feature>
<dbReference type="PROSITE" id="PS50885">
    <property type="entry name" value="HAMP"/>
    <property type="match status" value="1"/>
</dbReference>
<dbReference type="SUPFAM" id="SSF55073">
    <property type="entry name" value="Nucleotide cyclase"/>
    <property type="match status" value="1"/>
</dbReference>
<dbReference type="GO" id="GO:0007165">
    <property type="term" value="P:signal transduction"/>
    <property type="evidence" value="ECO:0007669"/>
    <property type="project" value="InterPro"/>
</dbReference>
<evidence type="ECO:0000259" key="2">
    <source>
        <dbReference type="PROSITE" id="PS50883"/>
    </source>
</evidence>
<dbReference type="CDD" id="cd01948">
    <property type="entry name" value="EAL"/>
    <property type="match status" value="1"/>
</dbReference>
<dbReference type="InterPro" id="IPR035919">
    <property type="entry name" value="EAL_sf"/>
</dbReference>
<dbReference type="eggNOG" id="COG5001">
    <property type="taxonomic scope" value="Bacteria"/>
</dbReference>
<evidence type="ECO:0000256" key="1">
    <source>
        <dbReference type="SAM" id="Phobius"/>
    </source>
</evidence>
<dbReference type="NCBIfam" id="TIGR00254">
    <property type="entry name" value="GGDEF"/>
    <property type="match status" value="1"/>
</dbReference>
<dbReference type="PANTHER" id="PTHR33121">
    <property type="entry name" value="CYCLIC DI-GMP PHOSPHODIESTERASE PDEF"/>
    <property type="match status" value="1"/>
</dbReference>
<dbReference type="AlphaFoldDB" id="C0EII9"/>
<evidence type="ECO:0000313" key="6">
    <source>
        <dbReference type="Proteomes" id="UP000003340"/>
    </source>
</evidence>
<dbReference type="Pfam" id="PF00563">
    <property type="entry name" value="EAL"/>
    <property type="match status" value="1"/>
</dbReference>
<gene>
    <name evidence="5" type="ORF">CLOSTMETH_03684</name>
</gene>
<dbReference type="InterPro" id="IPR001633">
    <property type="entry name" value="EAL_dom"/>
</dbReference>
<dbReference type="PANTHER" id="PTHR33121:SF15">
    <property type="entry name" value="BLUE LIGHT- AND TEMPERATURE-REGULATED ANTIREPRESSOR BLUF"/>
    <property type="match status" value="1"/>
</dbReference>
<name>C0EII9_9FIRM</name>
<dbReference type="Pfam" id="PF00990">
    <property type="entry name" value="GGDEF"/>
    <property type="match status" value="1"/>
</dbReference>
<feature type="domain" description="HAMP" evidence="3">
    <location>
        <begin position="399"/>
        <end position="450"/>
    </location>
</feature>
<comment type="caution">
    <text evidence="5">The sequence shown here is derived from an EMBL/GenBank/DDBJ whole genome shotgun (WGS) entry which is preliminary data.</text>
</comment>
<dbReference type="SMART" id="SM00267">
    <property type="entry name" value="GGDEF"/>
    <property type="match status" value="1"/>
</dbReference>
<evidence type="ECO:0000313" key="5">
    <source>
        <dbReference type="EMBL" id="EEG28785.1"/>
    </source>
</evidence>
<feature type="domain" description="GGDEF" evidence="4">
    <location>
        <begin position="598"/>
        <end position="733"/>
    </location>
</feature>
<dbReference type="SUPFAM" id="SSF141868">
    <property type="entry name" value="EAL domain-like"/>
    <property type="match status" value="1"/>
</dbReference>
<dbReference type="EMBL" id="ACEC01000126">
    <property type="protein sequence ID" value="EEG28785.1"/>
    <property type="molecule type" value="Genomic_DNA"/>
</dbReference>
<protein>
    <submittedName>
        <fullName evidence="5">Diguanylate cyclase (GGDEF) domain protein</fullName>
    </submittedName>
</protein>
<dbReference type="Gene3D" id="6.10.340.10">
    <property type="match status" value="1"/>
</dbReference>
<dbReference type="PROSITE" id="PS50883">
    <property type="entry name" value="EAL"/>
    <property type="match status" value="1"/>
</dbReference>
<dbReference type="CDD" id="cd01949">
    <property type="entry name" value="GGDEF"/>
    <property type="match status" value="1"/>
</dbReference>
<keyword evidence="1" id="KW-0812">Transmembrane</keyword>
<dbReference type="InterPro" id="IPR043128">
    <property type="entry name" value="Rev_trsase/Diguanyl_cyclase"/>
</dbReference>
<dbReference type="InterPro" id="IPR000160">
    <property type="entry name" value="GGDEF_dom"/>
</dbReference>
<keyword evidence="1" id="KW-0472">Membrane</keyword>
<dbReference type="HOGENOM" id="CLU_011770_0_0_9"/>
<dbReference type="GO" id="GO:0071111">
    <property type="term" value="F:cyclic-guanylate-specific phosphodiesterase activity"/>
    <property type="evidence" value="ECO:0007669"/>
    <property type="project" value="InterPro"/>
</dbReference>
<dbReference type="Gene3D" id="3.30.450.20">
    <property type="entry name" value="PAS domain"/>
    <property type="match status" value="1"/>
</dbReference>
<reference evidence="5 6" key="2">
    <citation type="submission" date="2009-02" db="EMBL/GenBank/DDBJ databases">
        <title>Draft genome sequence of Clostridium methylpentosum (DSM 5476).</title>
        <authorList>
            <person name="Sudarsanam P."/>
            <person name="Ley R."/>
            <person name="Guruge J."/>
            <person name="Turnbaugh P.J."/>
            <person name="Mahowald M."/>
            <person name="Liep D."/>
            <person name="Gordon J."/>
        </authorList>
    </citation>
    <scope>NUCLEOTIDE SEQUENCE [LARGE SCALE GENOMIC DNA]</scope>
    <source>
        <strain evidence="5 6">DSM 5476</strain>
    </source>
</reference>
<organism evidence="5 6">
    <name type="scientific">[Clostridium] methylpentosum DSM 5476</name>
    <dbReference type="NCBI Taxonomy" id="537013"/>
    <lineage>
        <taxon>Bacteria</taxon>
        <taxon>Bacillati</taxon>
        <taxon>Bacillota</taxon>
        <taxon>Clostridia</taxon>
        <taxon>Eubacteriales</taxon>
        <taxon>Oscillospiraceae</taxon>
        <taxon>Oscillospiraceae incertae sedis</taxon>
    </lineage>
</organism>
<evidence type="ECO:0000259" key="3">
    <source>
        <dbReference type="PROSITE" id="PS50885"/>
    </source>
</evidence>
<dbReference type="InterPro" id="IPR003660">
    <property type="entry name" value="HAMP_dom"/>
</dbReference>
<dbReference type="Proteomes" id="UP000003340">
    <property type="component" value="Unassembled WGS sequence"/>
</dbReference>
<dbReference type="GO" id="GO:0016020">
    <property type="term" value="C:membrane"/>
    <property type="evidence" value="ECO:0007669"/>
    <property type="project" value="InterPro"/>
</dbReference>
<dbReference type="STRING" id="537013.CLOSTMETH_03684"/>
<sequence length="1009" mass="115085">MKQNKKTHSMMRKMMIPMLFVLLLQALLFVGTIIFGGTVDQLNRNAFDILNERVINRKNYIENEMHRWTSISGTVQKINSQAEELVARSGITVAELSANSPVTAELLDLVSQDLIDLLEKQSITGSFVVLNGQDDPKQTFDVVKAGVYLRDMNPISNPEDNSDLLIERASSVITKKLGIPMDTGWSPQFHFTEDFPAESYDYYYKPFRAAFEYPEISYSDLCYWSRPFQLSTDDISIITYSVPLISNGVPYGVFGIELSVDYLKSMLPYDEIASDKAGSYLLTVTDADAMEFENLLSSGPVFRQLYGDEGNLRIQKRNIYGDSFLLQPSARASGDLYGCVQYFKLYNSNTPFEDDRWGIIGMVKGDKLLGFSAKVEMIVVVSLAVSLVAGLLIVLVISRIVTKPITQLARKVKNSNPNLPVKLDKTRIAEIDQLAKAVESLSDSVAESASKLSKIIEMTSTAIGAFELNKKEGNTFYTEHLFEIFGLQDDYSTHGMMDNEAFLKKLEQTRRFLDEANERDRVWLYQVSRQQGSPSWARLRVVVESDRIIGVAEDVTQQIIEKKKIEYERDYDLLTNLLNRRAFYTLLVELFSQPEQLKIGAMMMFDLDNLKHINDTYGHDYGDQYIRCAAAILRKNTPANAVVSRMSGDEFYIFLYGCEEKEQILDTVEQIKQGLAETIFPLPGDATFRVRASAGIAWYPDDADSYEQLIRYADFAMYTVKHTVKGQVMQFSIEEYQRDSYLLHNKEELNKLIDERLIEYHFQPIVDASTGEVFAYEALMRSKVDAFKSPLEILTLARSQSKLYEIERLTWFCSMEAFVAQKQILPDVRIFINSIANQNLSRQDFAEFEQLYRPHLNRIVVELTEEEKPNSAFSSQKQECIRLWQASLALDDFGTGYNGEAMLLCLTPQFVKIDMSIVRNVDTDRNRQKILQNLLSYTKERRIKVIAEGVENRGEMETLIHTGVDYLQGYYVGMPQKTASLVNPEVVAQIQAINRKKKSPTAHRSYPKS</sequence>
<dbReference type="SMART" id="SM00052">
    <property type="entry name" value="EAL"/>
    <property type="match status" value="1"/>
</dbReference>
<dbReference type="PROSITE" id="PS50887">
    <property type="entry name" value="GGDEF"/>
    <property type="match status" value="1"/>
</dbReference>
<proteinExistence type="predicted"/>
<reference evidence="5 6" key="1">
    <citation type="submission" date="2009-01" db="EMBL/GenBank/DDBJ databases">
        <authorList>
            <person name="Fulton L."/>
            <person name="Clifton S."/>
            <person name="Fulton B."/>
            <person name="Xu J."/>
            <person name="Minx P."/>
            <person name="Pepin K.H."/>
            <person name="Johnson M."/>
            <person name="Bhonagiri V."/>
            <person name="Nash W.E."/>
            <person name="Mardis E.R."/>
            <person name="Wilson R.K."/>
        </authorList>
    </citation>
    <scope>NUCLEOTIDE SEQUENCE [LARGE SCALE GENOMIC DNA]</scope>
    <source>
        <strain evidence="5 6">DSM 5476</strain>
    </source>
</reference>
<keyword evidence="6" id="KW-1185">Reference proteome</keyword>
<dbReference type="InterPro" id="IPR029787">
    <property type="entry name" value="Nucleotide_cyclase"/>
</dbReference>
<feature type="domain" description="EAL" evidence="2">
    <location>
        <begin position="742"/>
        <end position="989"/>
    </location>
</feature>
<evidence type="ECO:0000259" key="4">
    <source>
        <dbReference type="PROSITE" id="PS50887"/>
    </source>
</evidence>
<dbReference type="Gene3D" id="3.20.20.450">
    <property type="entry name" value="EAL domain"/>
    <property type="match status" value="1"/>
</dbReference>